<evidence type="ECO:0000256" key="1">
    <source>
        <dbReference type="SAM" id="MobiDB-lite"/>
    </source>
</evidence>
<proteinExistence type="predicted"/>
<gene>
    <name evidence="2" type="ORF">GcM1_169015</name>
</gene>
<dbReference type="AlphaFoldDB" id="A0A420J796"/>
<dbReference type="EMBL" id="MCBS01016922">
    <property type="protein sequence ID" value="RKF82662.1"/>
    <property type="molecule type" value="Genomic_DNA"/>
</dbReference>
<reference evidence="2 3" key="1">
    <citation type="journal article" date="2018" name="BMC Genomics">
        <title>Comparative genome analyses reveal sequence features reflecting distinct modes of host-adaptation between dicot and monocot powdery mildew.</title>
        <authorList>
            <person name="Wu Y."/>
            <person name="Ma X."/>
            <person name="Pan Z."/>
            <person name="Kale S.D."/>
            <person name="Song Y."/>
            <person name="King H."/>
            <person name="Zhang Q."/>
            <person name="Presley C."/>
            <person name="Deng X."/>
            <person name="Wei C.I."/>
            <person name="Xiao S."/>
        </authorList>
    </citation>
    <scope>NUCLEOTIDE SEQUENCE [LARGE SCALE GENOMIC DNA]</scope>
    <source>
        <strain evidence="2">UMSG1</strain>
    </source>
</reference>
<feature type="region of interest" description="Disordered" evidence="1">
    <location>
        <begin position="44"/>
        <end position="73"/>
    </location>
</feature>
<accession>A0A420J796</accession>
<organism evidence="2 3">
    <name type="scientific">Golovinomyces cichoracearum</name>
    <dbReference type="NCBI Taxonomy" id="62708"/>
    <lineage>
        <taxon>Eukaryota</taxon>
        <taxon>Fungi</taxon>
        <taxon>Dikarya</taxon>
        <taxon>Ascomycota</taxon>
        <taxon>Pezizomycotina</taxon>
        <taxon>Leotiomycetes</taxon>
        <taxon>Erysiphales</taxon>
        <taxon>Erysiphaceae</taxon>
        <taxon>Golovinomyces</taxon>
    </lineage>
</organism>
<sequence length="73" mass="8276">MHRYSQVLPQDVIVVPNEVWHNNSVNKKKDIISSNSLASQEQILNNSQVPRSSSAVRSDYDSFSDEKNGSEDR</sequence>
<dbReference type="Proteomes" id="UP000285326">
    <property type="component" value="Unassembled WGS sequence"/>
</dbReference>
<comment type="caution">
    <text evidence="2">The sequence shown here is derived from an EMBL/GenBank/DDBJ whole genome shotgun (WGS) entry which is preliminary data.</text>
</comment>
<evidence type="ECO:0000313" key="2">
    <source>
        <dbReference type="EMBL" id="RKF82662.1"/>
    </source>
</evidence>
<feature type="compositionally biased region" description="Basic and acidic residues" evidence="1">
    <location>
        <begin position="58"/>
        <end position="73"/>
    </location>
</feature>
<protein>
    <submittedName>
        <fullName evidence="2">Uncharacterized protein</fullName>
    </submittedName>
</protein>
<evidence type="ECO:0000313" key="3">
    <source>
        <dbReference type="Proteomes" id="UP000285326"/>
    </source>
</evidence>
<feature type="compositionally biased region" description="Polar residues" evidence="1">
    <location>
        <begin position="44"/>
        <end position="56"/>
    </location>
</feature>
<name>A0A420J796_9PEZI</name>